<dbReference type="PANTHER" id="PTHR43649">
    <property type="entry name" value="ARABINOSE-BINDING PROTEIN-RELATED"/>
    <property type="match status" value="1"/>
</dbReference>
<comment type="subcellular location">
    <subcellularLocation>
        <location evidence="1">Cell envelope</location>
    </subcellularLocation>
</comment>
<evidence type="ECO:0000313" key="6">
    <source>
        <dbReference type="EMBL" id="GAA1970877.1"/>
    </source>
</evidence>
<accession>A0ABN2RKX0</accession>
<gene>
    <name evidence="6" type="ORF">GCM10009798_34560</name>
</gene>
<reference evidence="6 7" key="1">
    <citation type="journal article" date="2019" name="Int. J. Syst. Evol. Microbiol.">
        <title>The Global Catalogue of Microorganisms (GCM) 10K type strain sequencing project: providing services to taxonomists for standard genome sequencing and annotation.</title>
        <authorList>
            <consortium name="The Broad Institute Genomics Platform"/>
            <consortium name="The Broad Institute Genome Sequencing Center for Infectious Disease"/>
            <person name="Wu L."/>
            <person name="Ma J."/>
        </authorList>
    </citation>
    <scope>NUCLEOTIDE SEQUENCE [LARGE SCALE GENOMIC DNA]</scope>
    <source>
        <strain evidence="6 7">JCM 15309</strain>
    </source>
</reference>
<comment type="caution">
    <text evidence="6">The sequence shown here is derived from an EMBL/GenBank/DDBJ whole genome shotgun (WGS) entry which is preliminary data.</text>
</comment>
<evidence type="ECO:0000313" key="7">
    <source>
        <dbReference type="Proteomes" id="UP001500571"/>
    </source>
</evidence>
<dbReference type="Gene3D" id="3.40.190.10">
    <property type="entry name" value="Periplasmic binding protein-like II"/>
    <property type="match status" value="1"/>
</dbReference>
<dbReference type="RefSeq" id="WP_344046960.1">
    <property type="nucleotide sequence ID" value="NZ_BAAAPB010000004.1"/>
</dbReference>
<dbReference type="Proteomes" id="UP001500571">
    <property type="component" value="Unassembled WGS sequence"/>
</dbReference>
<dbReference type="Pfam" id="PF01547">
    <property type="entry name" value="SBP_bac_1"/>
    <property type="match status" value="1"/>
</dbReference>
<feature type="chain" id="PRO_5046647294" evidence="5">
    <location>
        <begin position="24"/>
        <end position="421"/>
    </location>
</feature>
<evidence type="ECO:0000256" key="3">
    <source>
        <dbReference type="ARBA" id="ARBA00022448"/>
    </source>
</evidence>
<keyword evidence="7" id="KW-1185">Reference proteome</keyword>
<evidence type="ECO:0000256" key="1">
    <source>
        <dbReference type="ARBA" id="ARBA00004196"/>
    </source>
</evidence>
<proteinExistence type="inferred from homology"/>
<dbReference type="InterPro" id="IPR006059">
    <property type="entry name" value="SBP"/>
</dbReference>
<sequence>MNRRRTQRWVAAGAALLASTTLAACGNSSDGSSASGGNVTLSYALWDPNQAPAMKQIAAAFEKKNPGIHVDVQITPGQQFFTKLQTAVTAGNAPDVFWTDPIFFQMYAANGALKAQDGAGVDTSKFPDQLVSLCQSGGKLYGVPKDFDTIGVWYNKSLFDAAGVAYPKDDWTWADFQSAAAKLTDKGKGIFGTAAELNNQQTYYNTIYQAGGSVLNADKTASTYTAPETVQGLKFWTDLVDKGYSPSIQQMTDTSPMDMFQTGKVAMVWEGSWNVKPLSESPVKDHIDVAALPRGAKQATMINGLCNVVSATTKHPAAAEKFLTFLGSEAAQRIQGESGTVIPAYNGTQKSWVDAYPKYHVQAYVDQVPSGVPMPVTANTFDWMQNEPTILGKAWAGQVSVDDAAAQMAKTIDDSIAKNKG</sequence>
<feature type="signal peptide" evidence="5">
    <location>
        <begin position="1"/>
        <end position="23"/>
    </location>
</feature>
<dbReference type="CDD" id="cd13585">
    <property type="entry name" value="PBP2_TMBP_like"/>
    <property type="match status" value="1"/>
</dbReference>
<dbReference type="SUPFAM" id="SSF53850">
    <property type="entry name" value="Periplasmic binding protein-like II"/>
    <property type="match status" value="1"/>
</dbReference>
<comment type="similarity">
    <text evidence="2">Belongs to the bacterial solute-binding protein 1 family.</text>
</comment>
<dbReference type="PROSITE" id="PS51257">
    <property type="entry name" value="PROKAR_LIPOPROTEIN"/>
    <property type="match status" value="1"/>
</dbReference>
<dbReference type="PANTHER" id="PTHR43649:SF31">
    <property type="entry name" value="SN-GLYCEROL-3-PHOSPHATE-BINDING PERIPLASMIC PROTEIN UGPB"/>
    <property type="match status" value="1"/>
</dbReference>
<organism evidence="6 7">
    <name type="scientific">Nocardioides panacihumi</name>
    <dbReference type="NCBI Taxonomy" id="400774"/>
    <lineage>
        <taxon>Bacteria</taxon>
        <taxon>Bacillati</taxon>
        <taxon>Actinomycetota</taxon>
        <taxon>Actinomycetes</taxon>
        <taxon>Propionibacteriales</taxon>
        <taxon>Nocardioidaceae</taxon>
        <taxon>Nocardioides</taxon>
    </lineage>
</organism>
<dbReference type="InterPro" id="IPR050490">
    <property type="entry name" value="Bact_solute-bd_prot1"/>
</dbReference>
<protein>
    <submittedName>
        <fullName evidence="6">Sugar ABC transporter substrate-binding protein</fullName>
    </submittedName>
</protein>
<dbReference type="EMBL" id="BAAAPB010000004">
    <property type="protein sequence ID" value="GAA1970877.1"/>
    <property type="molecule type" value="Genomic_DNA"/>
</dbReference>
<keyword evidence="3" id="KW-0813">Transport</keyword>
<keyword evidence="4 5" id="KW-0732">Signal</keyword>
<evidence type="ECO:0000256" key="2">
    <source>
        <dbReference type="ARBA" id="ARBA00008520"/>
    </source>
</evidence>
<name>A0ABN2RKX0_9ACTN</name>
<evidence type="ECO:0000256" key="5">
    <source>
        <dbReference type="SAM" id="SignalP"/>
    </source>
</evidence>
<evidence type="ECO:0000256" key="4">
    <source>
        <dbReference type="ARBA" id="ARBA00022729"/>
    </source>
</evidence>